<dbReference type="InterPro" id="IPR001647">
    <property type="entry name" value="HTH_TetR"/>
</dbReference>
<dbReference type="PANTHER" id="PTHR30055:SF234">
    <property type="entry name" value="HTH-TYPE TRANSCRIPTIONAL REGULATOR BETI"/>
    <property type="match status" value="1"/>
</dbReference>
<evidence type="ECO:0000259" key="5">
    <source>
        <dbReference type="PROSITE" id="PS50977"/>
    </source>
</evidence>
<proteinExistence type="predicted"/>
<evidence type="ECO:0000313" key="7">
    <source>
        <dbReference type="Proteomes" id="UP001500542"/>
    </source>
</evidence>
<protein>
    <submittedName>
        <fullName evidence="6">TetR/AcrR family transcriptional regulator</fullName>
    </submittedName>
</protein>
<dbReference type="SUPFAM" id="SSF46689">
    <property type="entry name" value="Homeodomain-like"/>
    <property type="match status" value="1"/>
</dbReference>
<evidence type="ECO:0000313" key="6">
    <source>
        <dbReference type="EMBL" id="GAA0948134.1"/>
    </source>
</evidence>
<dbReference type="InterPro" id="IPR036271">
    <property type="entry name" value="Tet_transcr_reg_TetR-rel_C_sf"/>
</dbReference>
<comment type="caution">
    <text evidence="6">The sequence shown here is derived from an EMBL/GenBank/DDBJ whole genome shotgun (WGS) entry which is preliminary data.</text>
</comment>
<dbReference type="Gene3D" id="1.10.357.10">
    <property type="entry name" value="Tetracycline Repressor, domain 2"/>
    <property type="match status" value="1"/>
</dbReference>
<reference evidence="6 7" key="1">
    <citation type="journal article" date="2019" name="Int. J. Syst. Evol. Microbiol.">
        <title>The Global Catalogue of Microorganisms (GCM) 10K type strain sequencing project: providing services to taxonomists for standard genome sequencing and annotation.</title>
        <authorList>
            <consortium name="The Broad Institute Genomics Platform"/>
            <consortium name="The Broad Institute Genome Sequencing Center for Infectious Disease"/>
            <person name="Wu L."/>
            <person name="Ma J."/>
        </authorList>
    </citation>
    <scope>NUCLEOTIDE SEQUENCE [LARGE SCALE GENOMIC DNA]</scope>
    <source>
        <strain evidence="6 7">JCM 10977</strain>
    </source>
</reference>
<dbReference type="Proteomes" id="UP001500542">
    <property type="component" value="Unassembled WGS sequence"/>
</dbReference>
<gene>
    <name evidence="6" type="ORF">GCM10009554_45430</name>
</gene>
<sequence>MVDTKDKTRGHLIEVAARLLRTEGPAAVTTRAVAHAAGAQAPTIYRLFGDKDGLLDAVAEHVFATYVAEKALTAGHGDPIADLRAGWDAHLDFGLANPALFALLIDPRRPSSSTVAAGLEVLRTRVRRVAAIGRLRVPESRAVELIHAIGTGAVLTLLSQPAQSRDLGLADALYDTLTRAILTDTPALTDDSTTASAVAFRTVVPELPGLTATERLLMSEWLERASEAGAAAQT</sequence>
<feature type="domain" description="HTH tetR-type" evidence="5">
    <location>
        <begin position="6"/>
        <end position="66"/>
    </location>
</feature>
<dbReference type="InterPro" id="IPR050109">
    <property type="entry name" value="HTH-type_TetR-like_transc_reg"/>
</dbReference>
<dbReference type="Pfam" id="PF00440">
    <property type="entry name" value="TetR_N"/>
    <property type="match status" value="1"/>
</dbReference>
<evidence type="ECO:0000256" key="4">
    <source>
        <dbReference type="PROSITE-ProRule" id="PRU00335"/>
    </source>
</evidence>
<evidence type="ECO:0000256" key="3">
    <source>
        <dbReference type="ARBA" id="ARBA00023163"/>
    </source>
</evidence>
<evidence type="ECO:0000256" key="2">
    <source>
        <dbReference type="ARBA" id="ARBA00023125"/>
    </source>
</evidence>
<dbReference type="InterPro" id="IPR009057">
    <property type="entry name" value="Homeodomain-like_sf"/>
</dbReference>
<dbReference type="PANTHER" id="PTHR30055">
    <property type="entry name" value="HTH-TYPE TRANSCRIPTIONAL REGULATOR RUTR"/>
    <property type="match status" value="1"/>
</dbReference>
<name>A0ABN1QVU6_9ACTN</name>
<organism evidence="6 7">
    <name type="scientific">Kribbella koreensis</name>
    <dbReference type="NCBI Taxonomy" id="57909"/>
    <lineage>
        <taxon>Bacteria</taxon>
        <taxon>Bacillati</taxon>
        <taxon>Actinomycetota</taxon>
        <taxon>Actinomycetes</taxon>
        <taxon>Propionibacteriales</taxon>
        <taxon>Kribbellaceae</taxon>
        <taxon>Kribbella</taxon>
    </lineage>
</organism>
<dbReference type="SUPFAM" id="SSF48498">
    <property type="entry name" value="Tetracyclin repressor-like, C-terminal domain"/>
    <property type="match status" value="1"/>
</dbReference>
<keyword evidence="3" id="KW-0804">Transcription</keyword>
<keyword evidence="7" id="KW-1185">Reference proteome</keyword>
<dbReference type="PROSITE" id="PS50977">
    <property type="entry name" value="HTH_TETR_2"/>
    <property type="match status" value="1"/>
</dbReference>
<feature type="DNA-binding region" description="H-T-H motif" evidence="4">
    <location>
        <begin position="29"/>
        <end position="48"/>
    </location>
</feature>
<keyword evidence="2 4" id="KW-0238">DNA-binding</keyword>
<dbReference type="EMBL" id="BAAAHK010000011">
    <property type="protein sequence ID" value="GAA0948134.1"/>
    <property type="molecule type" value="Genomic_DNA"/>
</dbReference>
<dbReference type="RefSeq" id="WP_343973481.1">
    <property type="nucleotide sequence ID" value="NZ_BAAAHK010000011.1"/>
</dbReference>
<keyword evidence="1" id="KW-0805">Transcription regulation</keyword>
<evidence type="ECO:0000256" key="1">
    <source>
        <dbReference type="ARBA" id="ARBA00023015"/>
    </source>
</evidence>
<accession>A0ABN1QVU6</accession>